<name>A0A5R8QFC2_9FIRM</name>
<evidence type="ECO:0000256" key="1">
    <source>
        <dbReference type="ARBA" id="ARBA00006284"/>
    </source>
</evidence>
<evidence type="ECO:0000313" key="5">
    <source>
        <dbReference type="EMBL" id="TLG76688.1"/>
    </source>
</evidence>
<comment type="caution">
    <text evidence="5">The sequence shown here is derived from an EMBL/GenBank/DDBJ whole genome shotgun (WGS) entry which is preliminary data.</text>
</comment>
<dbReference type="NCBIfam" id="TIGR00045">
    <property type="entry name" value="glycerate kinase"/>
    <property type="match status" value="1"/>
</dbReference>
<dbReference type="EMBL" id="VBWP01000002">
    <property type="protein sequence ID" value="TLG76688.1"/>
    <property type="molecule type" value="Genomic_DNA"/>
</dbReference>
<dbReference type="InterPro" id="IPR018193">
    <property type="entry name" value="Glyc_kinase_flavodox-like_fold"/>
</dbReference>
<accession>A0A5R8QFC2</accession>
<dbReference type="InterPro" id="IPR036129">
    <property type="entry name" value="Glycerate_kinase_sf"/>
</dbReference>
<proteinExistence type="inferred from homology"/>
<keyword evidence="6" id="KW-1185">Reference proteome</keyword>
<dbReference type="AlphaFoldDB" id="A0A5R8QFC2"/>
<dbReference type="GO" id="GO:0031388">
    <property type="term" value="P:organic acid phosphorylation"/>
    <property type="evidence" value="ECO:0007669"/>
    <property type="project" value="UniProtKB-UniRule"/>
</dbReference>
<evidence type="ECO:0000313" key="6">
    <source>
        <dbReference type="Proteomes" id="UP000306912"/>
    </source>
</evidence>
<evidence type="ECO:0000256" key="3">
    <source>
        <dbReference type="ARBA" id="ARBA00022777"/>
    </source>
</evidence>
<comment type="similarity">
    <text evidence="1 4">Belongs to the glycerate kinase type-1 family.</text>
</comment>
<evidence type="ECO:0000256" key="4">
    <source>
        <dbReference type="PIRNR" id="PIRNR006078"/>
    </source>
</evidence>
<dbReference type="Pfam" id="PF02595">
    <property type="entry name" value="Gly_kinase"/>
    <property type="match status" value="1"/>
</dbReference>
<reference evidence="5 6" key="1">
    <citation type="submission" date="2019-05" db="EMBL/GenBank/DDBJ databases">
        <title>Culicoidintestinum kansasii gen. nov., sp. nov. from the gastrointestinal tract of the biting midge, Culicoides sonorensis.</title>
        <authorList>
            <person name="Neupane S."/>
            <person name="Ghosh A."/>
            <person name="Gunther S."/>
            <person name="Martin K."/>
            <person name="Zurek L."/>
        </authorList>
    </citation>
    <scope>NUCLEOTIDE SEQUENCE [LARGE SCALE GENOMIC DNA]</scope>
    <source>
        <strain evidence="5 6">CS-1</strain>
    </source>
</reference>
<gene>
    <name evidence="5" type="ORF">FEZ08_03480</name>
</gene>
<dbReference type="PANTHER" id="PTHR21599">
    <property type="entry name" value="GLYCERATE KINASE"/>
    <property type="match status" value="1"/>
</dbReference>
<dbReference type="InParanoid" id="A0A5R8QFC2"/>
<dbReference type="RefSeq" id="WP_138190325.1">
    <property type="nucleotide sequence ID" value="NZ_VBWP01000002.1"/>
</dbReference>
<dbReference type="PIRSF" id="PIRSF006078">
    <property type="entry name" value="GlxK"/>
    <property type="match status" value="1"/>
</dbReference>
<keyword evidence="3 4" id="KW-0418">Kinase</keyword>
<dbReference type="Gene3D" id="3.90.1510.10">
    <property type="entry name" value="Glycerate kinase, domain 2"/>
    <property type="match status" value="1"/>
</dbReference>
<dbReference type="InterPro" id="IPR004381">
    <property type="entry name" value="Glycerate_kinase"/>
</dbReference>
<sequence>MKIVIAPDSFKESAESHEVAAAIERGMRPHFADAQFVQVPVADGGEGTFKVLTAASGGVIQRISVVGPAGELVEAQLGFSRDGMTAFIEMAEASGIHLVPSEARNPMQATSFGTGQLIAAALDAGVQRIILGIGGSATNDGGIGMMQALGVQFLDSDGLPVGYGGGELARIAAIDLSAKHTVLDAVELIVACDVSNPLLGEQGATYVYGAQKGADKAMQAALEAGMAQYAAVATAATGRDAASVAGSGAAGGLGAALLWFTSAKLYPGIDIVLEEVGLAAICTDADIVITGEGKIDGQTVFGKVPVGVAKVAPEDALVIAVCGITGDGFEVVYEHGINAVFSVIHTAQPLEWQLAHALENIEITSDAIGRLLREK</sequence>
<dbReference type="Proteomes" id="UP000306912">
    <property type="component" value="Unassembled WGS sequence"/>
</dbReference>
<dbReference type="PANTHER" id="PTHR21599:SF0">
    <property type="entry name" value="GLYCERATE KINASE"/>
    <property type="match status" value="1"/>
</dbReference>
<evidence type="ECO:0000256" key="2">
    <source>
        <dbReference type="ARBA" id="ARBA00022679"/>
    </source>
</evidence>
<keyword evidence="2 4" id="KW-0808">Transferase</keyword>
<dbReference type="FunCoup" id="A0A5R8QFC2">
    <property type="interactions" value="86"/>
</dbReference>
<dbReference type="GO" id="GO:0008887">
    <property type="term" value="F:glycerate kinase activity"/>
    <property type="evidence" value="ECO:0007669"/>
    <property type="project" value="UniProtKB-UniRule"/>
</dbReference>
<protein>
    <submittedName>
        <fullName evidence="5">Glycerate kinase</fullName>
    </submittedName>
</protein>
<dbReference type="OrthoDB" id="9774290at2"/>
<dbReference type="SUPFAM" id="SSF110738">
    <property type="entry name" value="Glycerate kinase I"/>
    <property type="match status" value="1"/>
</dbReference>
<organism evidence="5 6">
    <name type="scientific">Culicoidibacter larvae</name>
    <dbReference type="NCBI Taxonomy" id="2579976"/>
    <lineage>
        <taxon>Bacteria</taxon>
        <taxon>Bacillati</taxon>
        <taxon>Bacillota</taxon>
        <taxon>Culicoidibacteria</taxon>
        <taxon>Culicoidibacterales</taxon>
        <taxon>Culicoidibacteraceae</taxon>
        <taxon>Culicoidibacter</taxon>
    </lineage>
</organism>
<dbReference type="Gene3D" id="3.40.50.10350">
    <property type="entry name" value="Glycerate kinase, domain 1"/>
    <property type="match status" value="1"/>
</dbReference>
<dbReference type="InterPro" id="IPR018197">
    <property type="entry name" value="Glycerate_kinase_RE-like"/>
</dbReference>